<dbReference type="RefSeq" id="WP_005390279.1">
    <property type="nucleotide sequence ID" value="NZ_CP066007.1"/>
</dbReference>
<dbReference type="Proteomes" id="UP000596145">
    <property type="component" value="Chromosome"/>
</dbReference>
<dbReference type="Gene3D" id="3.30.2010.10">
    <property type="entry name" value="Metalloproteases ('zincins'), catalytic domain"/>
    <property type="match status" value="1"/>
</dbReference>
<dbReference type="CDD" id="cd07344">
    <property type="entry name" value="M48_yhfN_like"/>
    <property type="match status" value="1"/>
</dbReference>
<dbReference type="PANTHER" id="PTHR30399:SF1">
    <property type="entry name" value="UTP PYROPHOSPHATASE"/>
    <property type="match status" value="1"/>
</dbReference>
<dbReference type="Proteomes" id="UP000617681">
    <property type="component" value="Chromosome"/>
</dbReference>
<evidence type="ECO:0000256" key="1">
    <source>
        <dbReference type="SAM" id="MobiDB-lite"/>
    </source>
</evidence>
<dbReference type="InterPro" id="IPR002725">
    <property type="entry name" value="YgjP-like_metallopeptidase"/>
</dbReference>
<proteinExistence type="predicted"/>
<evidence type="ECO:0000313" key="3">
    <source>
        <dbReference type="EMBL" id="QQB46273.1"/>
    </source>
</evidence>
<dbReference type="PANTHER" id="PTHR30399">
    <property type="entry name" value="UNCHARACTERIZED PROTEIN YGJP"/>
    <property type="match status" value="1"/>
</dbReference>
<feature type="domain" description="YgjP-like metallopeptidase" evidence="2">
    <location>
        <begin position="76"/>
        <end position="151"/>
    </location>
</feature>
<dbReference type="Pfam" id="PF01863">
    <property type="entry name" value="YgjP-like"/>
    <property type="match status" value="1"/>
</dbReference>
<sequence>MPKIRIIRSPRRKKSVQGRLKGDVFEVRVPARMTEKAAQAIAQELLEKVQAKSAPVVDLEEAARRLNRTVLQGKAEWTSISWVTNQNSRWGSCTPARGTIRISHRLQKVPQYVLDSVIVHELVHTFVPNHGPDFYAWANKVPHAERAQGYLEAYGRWGGNGGGAGEEEDNDGSDED</sequence>
<evidence type="ECO:0000259" key="2">
    <source>
        <dbReference type="Pfam" id="PF01863"/>
    </source>
</evidence>
<dbReference type="OrthoDB" id="9811177at2"/>
<dbReference type="AlphaFoldDB" id="A0A7T4EF77"/>
<reference evidence="3 5" key="1">
    <citation type="submission" date="2020-12" db="EMBL/GenBank/DDBJ databases">
        <title>FDA dAtabase for Regulatory Grade micrObial Sequences (FDA-ARGOS): Supporting development and validation of Infectious Disease Dx tests.</title>
        <authorList>
            <person name="Sproer C."/>
            <person name="Gronow S."/>
            <person name="Severitt S."/>
            <person name="Schroder I."/>
            <person name="Tallon L."/>
            <person name="Sadzewicz L."/>
            <person name="Zhao X."/>
            <person name="Boylan J."/>
            <person name="Ott S."/>
            <person name="Bowen H."/>
            <person name="Vavikolanu K."/>
            <person name="Mehta A."/>
            <person name="Aluvathingal J."/>
            <person name="Nadendla S."/>
            <person name="Lowell S."/>
            <person name="Myers T."/>
            <person name="Yan Y."/>
            <person name="Sichtig H."/>
        </authorList>
    </citation>
    <scope>NUCLEOTIDE SEQUENCE [LARGE SCALE GENOMIC DNA]</scope>
    <source>
        <strain evidence="3 5">FDAARGOS_1053</strain>
        <strain evidence="4">FDAARGOS_1191</strain>
    </source>
</reference>
<gene>
    <name evidence="3" type="ORF">I6I10_12700</name>
    <name evidence="4" type="ORF">I6J21_03660</name>
</gene>
<evidence type="ECO:0000313" key="5">
    <source>
        <dbReference type="Proteomes" id="UP000596145"/>
    </source>
</evidence>
<name>A0A7T4EF77_9CORY</name>
<dbReference type="InterPro" id="IPR053136">
    <property type="entry name" value="UTP_pyrophosphatase-like"/>
</dbReference>
<dbReference type="GeneID" id="92759439"/>
<feature type="region of interest" description="Disordered" evidence="1">
    <location>
        <begin position="156"/>
        <end position="176"/>
    </location>
</feature>
<feature type="compositionally biased region" description="Acidic residues" evidence="1">
    <location>
        <begin position="165"/>
        <end position="176"/>
    </location>
</feature>
<dbReference type="EMBL" id="CP066007">
    <property type="protein sequence ID" value="QQB46273.1"/>
    <property type="molecule type" value="Genomic_DNA"/>
</dbReference>
<protein>
    <submittedName>
        <fullName evidence="3">M48 family metallopeptidase</fullName>
    </submittedName>
</protein>
<organism evidence="3 5">
    <name type="scientific">Corynebacterium glucuronolyticum</name>
    <dbReference type="NCBI Taxonomy" id="39791"/>
    <lineage>
        <taxon>Bacteria</taxon>
        <taxon>Bacillati</taxon>
        <taxon>Actinomycetota</taxon>
        <taxon>Actinomycetes</taxon>
        <taxon>Mycobacteriales</taxon>
        <taxon>Corynebacteriaceae</taxon>
        <taxon>Corynebacterium</taxon>
    </lineage>
</organism>
<dbReference type="EMBL" id="CP069534">
    <property type="protein sequence ID" value="QRP71258.1"/>
    <property type="molecule type" value="Genomic_DNA"/>
</dbReference>
<accession>A0A7T4EF77</accession>
<evidence type="ECO:0000313" key="4">
    <source>
        <dbReference type="EMBL" id="QRP71258.1"/>
    </source>
</evidence>